<feature type="region of interest" description="Disordered" evidence="10">
    <location>
        <begin position="706"/>
        <end position="732"/>
    </location>
</feature>
<dbReference type="PANTHER" id="PTHR43289:SF34">
    <property type="entry name" value="SERINE_THREONINE-PROTEIN KINASE YBDM-RELATED"/>
    <property type="match status" value="1"/>
</dbReference>
<dbReference type="EMBL" id="BKBO01000002">
    <property type="protein sequence ID" value="GEQ48366.1"/>
    <property type="molecule type" value="Genomic_DNA"/>
</dbReference>
<dbReference type="SUPFAM" id="SSF56112">
    <property type="entry name" value="Protein kinase-like (PK-like)"/>
    <property type="match status" value="1"/>
</dbReference>
<feature type="transmembrane region" description="Helical" evidence="11">
    <location>
        <begin position="325"/>
        <end position="345"/>
    </location>
</feature>
<evidence type="ECO:0000256" key="6">
    <source>
        <dbReference type="ARBA" id="ARBA00022840"/>
    </source>
</evidence>
<feature type="region of interest" description="Disordered" evidence="10">
    <location>
        <begin position="371"/>
        <end position="395"/>
    </location>
</feature>
<dbReference type="CDD" id="cd14014">
    <property type="entry name" value="STKc_PknB_like"/>
    <property type="match status" value="1"/>
</dbReference>
<feature type="compositionally biased region" description="Acidic residues" evidence="10">
    <location>
        <begin position="651"/>
        <end position="662"/>
    </location>
</feature>
<evidence type="ECO:0000256" key="9">
    <source>
        <dbReference type="PROSITE-ProRule" id="PRU10141"/>
    </source>
</evidence>
<feature type="compositionally biased region" description="Basic and acidic residues" evidence="10">
    <location>
        <begin position="270"/>
        <end position="280"/>
    </location>
</feature>
<feature type="domain" description="PASTA" evidence="13">
    <location>
        <begin position="349"/>
        <end position="418"/>
    </location>
</feature>
<dbReference type="SMART" id="SM00220">
    <property type="entry name" value="S_TKc"/>
    <property type="match status" value="1"/>
</dbReference>
<evidence type="ECO:0000256" key="5">
    <source>
        <dbReference type="ARBA" id="ARBA00022777"/>
    </source>
</evidence>
<keyword evidence="11" id="KW-0472">Membrane</keyword>
<feature type="compositionally biased region" description="Basic and acidic residues" evidence="10">
    <location>
        <begin position="302"/>
        <end position="317"/>
    </location>
</feature>
<proteinExistence type="predicted"/>
<dbReference type="InterPro" id="IPR000719">
    <property type="entry name" value="Prot_kinase_dom"/>
</dbReference>
<comment type="caution">
    <text evidence="15">The sequence shown here is derived from an EMBL/GenBank/DDBJ whole genome shotgun (WGS) entry which is preliminary data.</text>
</comment>
<dbReference type="RefSeq" id="WP_202583466.1">
    <property type="nucleotide sequence ID" value="NZ_BKBO01000002.1"/>
</dbReference>
<feature type="compositionally biased region" description="Acidic residues" evidence="10">
    <location>
        <begin position="589"/>
        <end position="602"/>
    </location>
</feature>
<dbReference type="InterPro" id="IPR005543">
    <property type="entry name" value="PASTA_dom"/>
</dbReference>
<evidence type="ECO:0000259" key="12">
    <source>
        <dbReference type="PROSITE" id="PS50011"/>
    </source>
</evidence>
<dbReference type="Proteomes" id="UP000886607">
    <property type="component" value="Unassembled WGS sequence"/>
</dbReference>
<evidence type="ECO:0000313" key="15">
    <source>
        <dbReference type="EMBL" id="GEQ53297.1"/>
    </source>
</evidence>
<feature type="domain" description="PASTA" evidence="13">
    <location>
        <begin position="419"/>
        <end position="489"/>
    </location>
</feature>
<dbReference type="PROSITE" id="PS00107">
    <property type="entry name" value="PROTEIN_KINASE_ATP"/>
    <property type="match status" value="1"/>
</dbReference>
<feature type="compositionally biased region" description="Basic and acidic residues" evidence="10">
    <location>
        <begin position="576"/>
        <end position="588"/>
    </location>
</feature>
<accession>A0AAN4RII8</accession>
<dbReference type="NCBIfam" id="NF033483">
    <property type="entry name" value="PknB_PASTA_kin"/>
    <property type="match status" value="1"/>
</dbReference>
<dbReference type="PROSITE" id="PS51178">
    <property type="entry name" value="PASTA"/>
    <property type="match status" value="4"/>
</dbReference>
<dbReference type="PROSITE" id="PS00108">
    <property type="entry name" value="PROTEIN_KINASE_ST"/>
    <property type="match status" value="1"/>
</dbReference>
<keyword evidence="3" id="KW-0808">Transferase</keyword>
<dbReference type="AlphaFoldDB" id="A0AAN4RII8"/>
<keyword evidence="4 9" id="KW-0547">Nucleotide-binding</keyword>
<evidence type="ECO:0000256" key="8">
    <source>
        <dbReference type="ARBA" id="ARBA00048679"/>
    </source>
</evidence>
<reference evidence="15" key="1">
    <citation type="submission" date="2019-08" db="EMBL/GenBank/DDBJ databases">
        <authorList>
            <person name="Ishikawa M."/>
            <person name="Suzuki T."/>
            <person name="Matsutani M."/>
        </authorList>
    </citation>
    <scope>NUCLEOTIDE SEQUENCE</scope>
    <source>
        <strain evidence="15">7C1</strain>
        <strain evidence="14">8C4</strain>
    </source>
</reference>
<evidence type="ECO:0000256" key="2">
    <source>
        <dbReference type="ARBA" id="ARBA00022527"/>
    </source>
</evidence>
<dbReference type="Pfam" id="PF00069">
    <property type="entry name" value="Pkinase"/>
    <property type="match status" value="1"/>
</dbReference>
<feature type="binding site" evidence="9">
    <location>
        <position position="41"/>
    </location>
    <ligand>
        <name>ATP</name>
        <dbReference type="ChEBI" id="CHEBI:30616"/>
    </ligand>
</feature>
<dbReference type="EMBL" id="BKBQ01000002">
    <property type="protein sequence ID" value="GEQ53297.1"/>
    <property type="molecule type" value="Genomic_DNA"/>
</dbReference>
<dbReference type="PROSITE" id="PS50011">
    <property type="entry name" value="PROTEIN_KINASE_DOM"/>
    <property type="match status" value="1"/>
</dbReference>
<dbReference type="FunFam" id="1.10.510.10:FF:000021">
    <property type="entry name" value="Serine/threonine protein kinase"/>
    <property type="match status" value="1"/>
</dbReference>
<feature type="compositionally biased region" description="Polar residues" evidence="10">
    <location>
        <begin position="286"/>
        <end position="301"/>
    </location>
</feature>
<comment type="catalytic activity">
    <reaction evidence="8">
        <text>L-seryl-[protein] + ATP = O-phospho-L-seryl-[protein] + ADP + H(+)</text>
        <dbReference type="Rhea" id="RHEA:17989"/>
        <dbReference type="Rhea" id="RHEA-COMP:9863"/>
        <dbReference type="Rhea" id="RHEA-COMP:11604"/>
        <dbReference type="ChEBI" id="CHEBI:15378"/>
        <dbReference type="ChEBI" id="CHEBI:29999"/>
        <dbReference type="ChEBI" id="CHEBI:30616"/>
        <dbReference type="ChEBI" id="CHEBI:83421"/>
        <dbReference type="ChEBI" id="CHEBI:456216"/>
        <dbReference type="EC" id="2.7.11.1"/>
    </reaction>
</comment>
<dbReference type="Gene3D" id="3.30.10.20">
    <property type="match status" value="4"/>
</dbReference>
<dbReference type="SMART" id="SM00740">
    <property type="entry name" value="PASTA"/>
    <property type="match status" value="4"/>
</dbReference>
<dbReference type="InterPro" id="IPR017441">
    <property type="entry name" value="Protein_kinase_ATP_BS"/>
</dbReference>
<feature type="domain" description="PASTA" evidence="13">
    <location>
        <begin position="490"/>
        <end position="559"/>
    </location>
</feature>
<keyword evidence="17" id="KW-1185">Reference proteome</keyword>
<evidence type="ECO:0000256" key="3">
    <source>
        <dbReference type="ARBA" id="ARBA00022679"/>
    </source>
</evidence>
<comment type="catalytic activity">
    <reaction evidence="7">
        <text>L-threonyl-[protein] + ATP = O-phospho-L-threonyl-[protein] + ADP + H(+)</text>
        <dbReference type="Rhea" id="RHEA:46608"/>
        <dbReference type="Rhea" id="RHEA-COMP:11060"/>
        <dbReference type="Rhea" id="RHEA-COMP:11605"/>
        <dbReference type="ChEBI" id="CHEBI:15378"/>
        <dbReference type="ChEBI" id="CHEBI:30013"/>
        <dbReference type="ChEBI" id="CHEBI:30616"/>
        <dbReference type="ChEBI" id="CHEBI:61977"/>
        <dbReference type="ChEBI" id="CHEBI:456216"/>
        <dbReference type="EC" id="2.7.11.1"/>
    </reaction>
</comment>
<feature type="domain" description="PASTA" evidence="13">
    <location>
        <begin position="560"/>
        <end position="626"/>
    </location>
</feature>
<dbReference type="InterPro" id="IPR011009">
    <property type="entry name" value="Kinase-like_dom_sf"/>
</dbReference>
<dbReference type="PANTHER" id="PTHR43289">
    <property type="entry name" value="MITOGEN-ACTIVATED PROTEIN KINASE KINASE KINASE 20-RELATED"/>
    <property type="match status" value="1"/>
</dbReference>
<keyword evidence="5 15" id="KW-0418">Kinase</keyword>
<keyword evidence="11" id="KW-0812">Transmembrane</keyword>
<feature type="region of interest" description="Disordered" evidence="10">
    <location>
        <begin position="524"/>
        <end position="664"/>
    </location>
</feature>
<evidence type="ECO:0000313" key="14">
    <source>
        <dbReference type="EMBL" id="GEQ48366.1"/>
    </source>
</evidence>
<protein>
    <recommendedName>
        <fullName evidence="1">non-specific serine/threonine protein kinase</fullName>
        <ecNumber evidence="1">2.7.11.1</ecNumber>
    </recommendedName>
</protein>
<keyword evidence="6 9" id="KW-0067">ATP-binding</keyword>
<evidence type="ECO:0000259" key="13">
    <source>
        <dbReference type="PROSITE" id="PS51178"/>
    </source>
</evidence>
<evidence type="ECO:0000256" key="10">
    <source>
        <dbReference type="SAM" id="MobiDB-lite"/>
    </source>
</evidence>
<evidence type="ECO:0000313" key="16">
    <source>
        <dbReference type="Proteomes" id="UP000886597"/>
    </source>
</evidence>
<feature type="compositionally biased region" description="Basic and acidic residues" evidence="10">
    <location>
        <begin position="712"/>
        <end position="732"/>
    </location>
</feature>
<dbReference type="Gene3D" id="1.10.510.10">
    <property type="entry name" value="Transferase(Phosphotransferase) domain 1"/>
    <property type="match status" value="1"/>
</dbReference>
<name>A0AAN4RII8_9ENTE</name>
<evidence type="ECO:0000256" key="4">
    <source>
        <dbReference type="ARBA" id="ARBA00022741"/>
    </source>
</evidence>
<reference evidence="15" key="2">
    <citation type="journal article" date="2020" name="Int. Dairy J.">
        <title>Lactic acid bacterial diversity in Brie cheese focusing on salt concentration and pH of isolation medium and characterisation of halophilic and alkaliphilic lactic acid bacterial isolates.</title>
        <authorList>
            <person name="Unno R."/>
            <person name="Matsutani M."/>
            <person name="Suzuki T."/>
            <person name="Kodama K."/>
            <person name="Matsushita H."/>
            <person name="Yamasato K."/>
            <person name="Koizumi Y."/>
            <person name="Ishikawa M."/>
        </authorList>
    </citation>
    <scope>NUCLEOTIDE SEQUENCE</scope>
    <source>
        <strain evidence="15">7C1</strain>
        <strain evidence="14">8C4</strain>
    </source>
</reference>
<dbReference type="EC" id="2.7.11.1" evidence="1"/>
<dbReference type="GO" id="GO:0004674">
    <property type="term" value="F:protein serine/threonine kinase activity"/>
    <property type="evidence" value="ECO:0007669"/>
    <property type="project" value="UniProtKB-KW"/>
</dbReference>
<gene>
    <name evidence="14" type="ORF">TK11N_02180</name>
    <name evidence="15" type="ORF">TK2N_01410</name>
</gene>
<evidence type="ECO:0000313" key="17">
    <source>
        <dbReference type="Proteomes" id="UP000886607"/>
    </source>
</evidence>
<evidence type="ECO:0000256" key="1">
    <source>
        <dbReference type="ARBA" id="ARBA00012513"/>
    </source>
</evidence>
<dbReference type="Gene3D" id="3.30.200.20">
    <property type="entry name" value="Phosphorylase Kinase, domain 1"/>
    <property type="match status" value="1"/>
</dbReference>
<feature type="compositionally biased region" description="Polar residues" evidence="10">
    <location>
        <begin position="524"/>
        <end position="541"/>
    </location>
</feature>
<feature type="compositionally biased region" description="Acidic residues" evidence="10">
    <location>
        <begin position="565"/>
        <end position="575"/>
    </location>
</feature>
<feature type="domain" description="Protein kinase" evidence="12">
    <location>
        <begin position="12"/>
        <end position="272"/>
    </location>
</feature>
<keyword evidence="2" id="KW-0723">Serine/threonine-protein kinase</keyword>
<dbReference type="Proteomes" id="UP000886597">
    <property type="component" value="Unassembled WGS sequence"/>
</dbReference>
<dbReference type="GO" id="GO:0005524">
    <property type="term" value="F:ATP binding"/>
    <property type="evidence" value="ECO:0007669"/>
    <property type="project" value="UniProtKB-UniRule"/>
</dbReference>
<keyword evidence="11" id="KW-1133">Transmembrane helix</keyword>
<feature type="region of interest" description="Disordered" evidence="10">
    <location>
        <begin position="270"/>
        <end position="317"/>
    </location>
</feature>
<dbReference type="FunFam" id="3.30.200.20:FF:000035">
    <property type="entry name" value="Serine/threonine protein kinase Stk1"/>
    <property type="match status" value="1"/>
</dbReference>
<organism evidence="15 16">
    <name type="scientific">Tetragenococcus koreensis</name>
    <dbReference type="NCBI Taxonomy" id="290335"/>
    <lineage>
        <taxon>Bacteria</taxon>
        <taxon>Bacillati</taxon>
        <taxon>Bacillota</taxon>
        <taxon>Bacilli</taxon>
        <taxon>Lactobacillales</taxon>
        <taxon>Enterococcaceae</taxon>
        <taxon>Tetragenococcus</taxon>
    </lineage>
</organism>
<dbReference type="Pfam" id="PF03793">
    <property type="entry name" value="PASTA"/>
    <property type="match status" value="4"/>
</dbReference>
<dbReference type="CDD" id="cd06577">
    <property type="entry name" value="PASTA_pknB"/>
    <property type="match status" value="4"/>
</dbReference>
<feature type="compositionally biased region" description="Polar residues" evidence="10">
    <location>
        <begin position="606"/>
        <end position="622"/>
    </location>
</feature>
<sequence>MLDIGKKLSDRYLIKGNVGMGGMANVFLADDLILDREVAIKVLRYDFQNDQDAIRRFQREALAATELVHPNIVSVYDVGEEDGMQYLVMEYVKGMDLKRYIQIHYPMDYSVIINIMQQILSAVALAHEHRIIHRDLKPQNILLNEEGVVKITDFGIAIALSETSITQTNSMLGSVHYLSPEQARGGMATSQSDIYAIGIILYEMLTGSVPFDGESAVTIALKHFQDEIPALRSRDENIPQPLENAVLKATAKEPTDRYKSAEEMSKDLETVLSPERRNEAPWHPQAMTNETKALTPITDTVSSKKEEDAAEAKEEKKPKKPKKKWLLFLAILVVLLAMIGLGTYLSSAGSRGEVAIPEVAGLTESAAREKLRESGLQAADQTREYPSDDQDEGRIVKTNPEEGAEVRRTHEVILYISSGSPEVEMDDYTEQTYDDALDKLKELEFKESNISSEEEFDDSVPAGQIISQSPDAGEEVVPEETEVSFVVSQGPAPVSMVNFVGSTEDAAKNSLRGMGLGDNSVEVQQSYSDQTSGTIIGQTPSEGEEVIPGETTIVFSVSAGTEQVDVPDVEGDSEAEAEKSLKDAGFEVEKEEEFDDSVEEGDVISTDPSAGSTEDKGSTVSMVVSKGEEEEEEPETKSFTVDVEASFKGDGDDEDNEDEDDSASQTITVWLTDMDHDDEQYEQIVLDSEDDSETIEVPITVEEGEEATITVQRDDEDKVSQDIDKADTVQVP</sequence>
<evidence type="ECO:0000256" key="7">
    <source>
        <dbReference type="ARBA" id="ARBA00047899"/>
    </source>
</evidence>
<evidence type="ECO:0000256" key="11">
    <source>
        <dbReference type="SAM" id="Phobius"/>
    </source>
</evidence>
<dbReference type="InterPro" id="IPR008271">
    <property type="entry name" value="Ser/Thr_kinase_AS"/>
</dbReference>